<dbReference type="InterPro" id="IPR029063">
    <property type="entry name" value="SAM-dependent_MTases_sf"/>
</dbReference>
<evidence type="ECO:0000256" key="2">
    <source>
        <dbReference type="SAM" id="MobiDB-lite"/>
    </source>
</evidence>
<comment type="similarity">
    <text evidence="1">Belongs to the MT-A70-like family.</text>
</comment>
<evidence type="ECO:0008006" key="5">
    <source>
        <dbReference type="Google" id="ProtNLM"/>
    </source>
</evidence>
<protein>
    <recommendedName>
        <fullName evidence="5">MT-A70-domain-containing protein</fullName>
    </recommendedName>
</protein>
<comment type="caution">
    <text evidence="3">The sequence shown here is derived from an EMBL/GenBank/DDBJ whole genome shotgun (WGS) entry which is preliminary data.</text>
</comment>
<feature type="region of interest" description="Disordered" evidence="2">
    <location>
        <begin position="318"/>
        <end position="337"/>
    </location>
</feature>
<feature type="compositionally biased region" description="Polar residues" evidence="2">
    <location>
        <begin position="353"/>
        <end position="366"/>
    </location>
</feature>
<dbReference type="InterPro" id="IPR007757">
    <property type="entry name" value="MT-A70-like"/>
</dbReference>
<sequence length="539" mass="60782">MEEPYVCGDSCKADNTRQKHKVSHIIYQDDDKTMTLIDIPRSIEDAQYLSENCVSRPDTRRIISCEPLDTPYQSLEPKSKKALRNAPEKTIEELMLERYVQLALDEMKRAMKGQGTMCLDRVLGKNETQTRKRKSAELGKFQQTLMIESNNMLPKRVNIDESTATMPPKSKMIHGNIPEASFHVENRPDGFPRFHLIVMDPPWPNRSALRKDAYAIASGFLGIESLLKSLPCNHIESNGYMGIWITNKPAFRAMLLDPGGLFDQWGLELVEEWIWLKITTSGEPIYKIAGTWRKPWEILLVGRKKCFGKREFDFEKGPATEEEMGVEKQSGGDAASLAKQATINQEHGIRGSPTASPKPNKSSELSENTLVTIKRRIIFGVPDLHSRKPNLKYLFGQLLGLGDYMGLEIFARNLTAGWWGWGNEVMKFQMDRAWAEGEGEADAAEPVASAPVSNASPIRKPEEAVSSVDILDEGKIECRGEFLASECFEFLSTQGCYQVFFNISVLAKQSLLLYFFGLVCYLSKVEREEACAHTARYGD</sequence>
<dbReference type="GO" id="GO:0005634">
    <property type="term" value="C:nucleus"/>
    <property type="evidence" value="ECO:0007669"/>
    <property type="project" value="TreeGrafter"/>
</dbReference>
<dbReference type="PROSITE" id="PS00092">
    <property type="entry name" value="N6_MTASE"/>
    <property type="match status" value="1"/>
</dbReference>
<gene>
    <name evidence="3" type="ORF">EYC80_001975</name>
</gene>
<dbReference type="PROSITE" id="PS51143">
    <property type="entry name" value="MT_A70"/>
    <property type="match status" value="1"/>
</dbReference>
<evidence type="ECO:0000256" key="1">
    <source>
        <dbReference type="PROSITE-ProRule" id="PRU00489"/>
    </source>
</evidence>
<dbReference type="GO" id="GO:0008168">
    <property type="term" value="F:methyltransferase activity"/>
    <property type="evidence" value="ECO:0007669"/>
    <property type="project" value="InterPro"/>
</dbReference>
<proteinExistence type="inferred from homology"/>
<evidence type="ECO:0000313" key="3">
    <source>
        <dbReference type="EMBL" id="KAB8298240.1"/>
    </source>
</evidence>
<dbReference type="OrthoDB" id="61116at2759"/>
<dbReference type="InterPro" id="IPR002052">
    <property type="entry name" value="DNA_methylase_N6_adenine_CS"/>
</dbReference>
<dbReference type="Pfam" id="PF05063">
    <property type="entry name" value="MT-A70"/>
    <property type="match status" value="2"/>
</dbReference>
<dbReference type="AlphaFoldDB" id="A0A5N6K6S9"/>
<feature type="region of interest" description="Disordered" evidence="2">
    <location>
        <begin position="345"/>
        <end position="366"/>
    </location>
</feature>
<keyword evidence="4" id="KW-1185">Reference proteome</keyword>
<evidence type="ECO:0000313" key="4">
    <source>
        <dbReference type="Proteomes" id="UP000326757"/>
    </source>
</evidence>
<dbReference type="GO" id="GO:0003676">
    <property type="term" value="F:nucleic acid binding"/>
    <property type="evidence" value="ECO:0007669"/>
    <property type="project" value="InterPro"/>
</dbReference>
<dbReference type="PANTHER" id="PTHR12829:SF4">
    <property type="entry name" value="N(6)-ADENINE-SPECIFIC METHYLTRANSFERASE METTL4"/>
    <property type="match status" value="1"/>
</dbReference>
<dbReference type="GO" id="GO:0032259">
    <property type="term" value="P:methylation"/>
    <property type="evidence" value="ECO:0007669"/>
    <property type="project" value="InterPro"/>
</dbReference>
<dbReference type="SUPFAM" id="SSF53335">
    <property type="entry name" value="S-adenosyl-L-methionine-dependent methyltransferases"/>
    <property type="match status" value="1"/>
</dbReference>
<organism evidence="3 4">
    <name type="scientific">Monilinia laxa</name>
    <name type="common">Brown rot fungus</name>
    <name type="synonym">Sclerotinia laxa</name>
    <dbReference type="NCBI Taxonomy" id="61186"/>
    <lineage>
        <taxon>Eukaryota</taxon>
        <taxon>Fungi</taxon>
        <taxon>Dikarya</taxon>
        <taxon>Ascomycota</taxon>
        <taxon>Pezizomycotina</taxon>
        <taxon>Leotiomycetes</taxon>
        <taxon>Helotiales</taxon>
        <taxon>Sclerotiniaceae</taxon>
        <taxon>Monilinia</taxon>
    </lineage>
</organism>
<reference evidence="3 4" key="1">
    <citation type="submission" date="2019-06" db="EMBL/GenBank/DDBJ databases">
        <title>Genome Sequence of the Brown Rot Fungal Pathogen Monilinia laxa.</title>
        <authorList>
            <person name="De Miccolis Angelini R.M."/>
            <person name="Landi L."/>
            <person name="Abate D."/>
            <person name="Pollastro S."/>
            <person name="Romanazzi G."/>
            <person name="Faretra F."/>
        </authorList>
    </citation>
    <scope>NUCLEOTIDE SEQUENCE [LARGE SCALE GENOMIC DNA]</scope>
    <source>
        <strain evidence="3 4">Mlax316</strain>
    </source>
</reference>
<dbReference type="PANTHER" id="PTHR12829">
    <property type="entry name" value="N6-ADENOSINE-METHYLTRANSFERASE"/>
    <property type="match status" value="1"/>
</dbReference>
<dbReference type="Proteomes" id="UP000326757">
    <property type="component" value="Unassembled WGS sequence"/>
</dbReference>
<dbReference type="EMBL" id="VIGI01000007">
    <property type="protein sequence ID" value="KAB8298240.1"/>
    <property type="molecule type" value="Genomic_DNA"/>
</dbReference>
<accession>A0A5N6K6S9</accession>
<name>A0A5N6K6S9_MONLA</name>